<dbReference type="Pfam" id="PF01470">
    <property type="entry name" value="Peptidase_C15"/>
    <property type="match status" value="1"/>
</dbReference>
<evidence type="ECO:0000256" key="1">
    <source>
        <dbReference type="ARBA" id="ARBA00006641"/>
    </source>
</evidence>
<gene>
    <name evidence="9" type="primary">pcp</name>
    <name evidence="9" type="ORF">Pla52n_13600</name>
</gene>
<evidence type="ECO:0000313" key="10">
    <source>
        <dbReference type="Proteomes" id="UP000320176"/>
    </source>
</evidence>
<keyword evidence="5 9" id="KW-0378">Hydrolase</keyword>
<reference evidence="9 10" key="1">
    <citation type="submission" date="2019-02" db="EMBL/GenBank/DDBJ databases">
        <title>Deep-cultivation of Planctomycetes and their phenomic and genomic characterization uncovers novel biology.</title>
        <authorList>
            <person name="Wiegand S."/>
            <person name="Jogler M."/>
            <person name="Boedeker C."/>
            <person name="Pinto D."/>
            <person name="Vollmers J."/>
            <person name="Rivas-Marin E."/>
            <person name="Kohn T."/>
            <person name="Peeters S.H."/>
            <person name="Heuer A."/>
            <person name="Rast P."/>
            <person name="Oberbeckmann S."/>
            <person name="Bunk B."/>
            <person name="Jeske O."/>
            <person name="Meyerdierks A."/>
            <person name="Storesund J.E."/>
            <person name="Kallscheuer N."/>
            <person name="Luecker S."/>
            <person name="Lage O.M."/>
            <person name="Pohl T."/>
            <person name="Merkel B.J."/>
            <person name="Hornburger P."/>
            <person name="Mueller R.-W."/>
            <person name="Bruemmer F."/>
            <person name="Labrenz M."/>
            <person name="Spormann A.M."/>
            <person name="Op Den Camp H."/>
            <person name="Overmann J."/>
            <person name="Amann R."/>
            <person name="Jetten M.S.M."/>
            <person name="Mascher T."/>
            <person name="Medema M.H."/>
            <person name="Devos D.P."/>
            <person name="Kaster A.-K."/>
            <person name="Ovreas L."/>
            <person name="Rohde M."/>
            <person name="Galperin M.Y."/>
            <person name="Jogler C."/>
        </authorList>
    </citation>
    <scope>NUCLEOTIDE SEQUENCE [LARGE SCALE GENOMIC DNA]</scope>
    <source>
        <strain evidence="9 10">Pla52n</strain>
    </source>
</reference>
<evidence type="ECO:0000256" key="8">
    <source>
        <dbReference type="ARBA" id="ARBA00031559"/>
    </source>
</evidence>
<evidence type="ECO:0000313" key="9">
    <source>
        <dbReference type="EMBL" id="TWU05645.1"/>
    </source>
</evidence>
<dbReference type="GO" id="GO:0016920">
    <property type="term" value="F:pyroglutamyl-peptidase activity"/>
    <property type="evidence" value="ECO:0007669"/>
    <property type="project" value="InterPro"/>
</dbReference>
<organism evidence="9 10">
    <name type="scientific">Stieleria varia</name>
    <dbReference type="NCBI Taxonomy" id="2528005"/>
    <lineage>
        <taxon>Bacteria</taxon>
        <taxon>Pseudomonadati</taxon>
        <taxon>Planctomycetota</taxon>
        <taxon>Planctomycetia</taxon>
        <taxon>Pirellulales</taxon>
        <taxon>Pirellulaceae</taxon>
        <taxon>Stieleria</taxon>
    </lineage>
</organism>
<dbReference type="PANTHER" id="PTHR23402">
    <property type="entry name" value="PROTEASE FAMILY C15 PYROGLUTAMYL-PEPTIDASE I-RELATED"/>
    <property type="match status" value="1"/>
</dbReference>
<dbReference type="InterPro" id="IPR036440">
    <property type="entry name" value="Peptidase_C15-like_sf"/>
</dbReference>
<keyword evidence="4" id="KW-0645">Protease</keyword>
<dbReference type="PIRSF" id="PIRSF015592">
    <property type="entry name" value="Prld-crbxl_pptds"/>
    <property type="match status" value="1"/>
</dbReference>
<dbReference type="Proteomes" id="UP000320176">
    <property type="component" value="Unassembled WGS sequence"/>
</dbReference>
<evidence type="ECO:0000256" key="3">
    <source>
        <dbReference type="ARBA" id="ARBA00022490"/>
    </source>
</evidence>
<comment type="caution">
    <text evidence="9">The sequence shown here is derived from an EMBL/GenBank/DDBJ whole genome shotgun (WGS) entry which is preliminary data.</text>
</comment>
<dbReference type="GO" id="GO:0005829">
    <property type="term" value="C:cytosol"/>
    <property type="evidence" value="ECO:0007669"/>
    <property type="project" value="InterPro"/>
</dbReference>
<accession>A0A5C6B031</accession>
<sequence length="191" mass="20885">MTRILLTAFEAYDRWPDNSSWLSLIDLTSWYDGDLDLVTRRYPVDLTRMSQMLRDELRSGYDFAIHLGQSPGATVIKLESMGLNVRTDGSPLIGGGPQAYRSSLNLAECSSILADAGIPSEVSHHAGTYLCNAAMYLSQHYCSEMGLPTKSLFIHLPLTPGQVARDGSRLASMSTPMCSAAIAMLVEHIAK</sequence>
<comment type="similarity">
    <text evidence="1">Belongs to the peptidase C15 family.</text>
</comment>
<evidence type="ECO:0000256" key="6">
    <source>
        <dbReference type="ARBA" id="ARBA00022807"/>
    </source>
</evidence>
<dbReference type="InterPro" id="IPR000816">
    <property type="entry name" value="Peptidase_C15"/>
</dbReference>
<dbReference type="PANTHER" id="PTHR23402:SF1">
    <property type="entry name" value="PYROGLUTAMYL-PEPTIDASE I"/>
    <property type="match status" value="1"/>
</dbReference>
<dbReference type="Gene3D" id="3.40.630.20">
    <property type="entry name" value="Peptidase C15, pyroglutamyl peptidase I-like"/>
    <property type="match status" value="1"/>
</dbReference>
<keyword evidence="6" id="KW-0788">Thiol protease</keyword>
<protein>
    <recommendedName>
        <fullName evidence="2">Pyrrolidone-carboxylate peptidase</fullName>
    </recommendedName>
    <alternativeName>
        <fullName evidence="7">5-oxoprolyl-peptidase</fullName>
    </alternativeName>
    <alternativeName>
        <fullName evidence="8">Pyroglutamyl-peptidase I</fullName>
    </alternativeName>
</protein>
<evidence type="ECO:0000256" key="5">
    <source>
        <dbReference type="ARBA" id="ARBA00022801"/>
    </source>
</evidence>
<dbReference type="RefSeq" id="WP_146518864.1">
    <property type="nucleotide sequence ID" value="NZ_CP151726.1"/>
</dbReference>
<dbReference type="GO" id="GO:0006508">
    <property type="term" value="P:proteolysis"/>
    <property type="evidence" value="ECO:0007669"/>
    <property type="project" value="UniProtKB-KW"/>
</dbReference>
<dbReference type="EMBL" id="SJPN01000002">
    <property type="protein sequence ID" value="TWU05645.1"/>
    <property type="molecule type" value="Genomic_DNA"/>
</dbReference>
<dbReference type="SUPFAM" id="SSF53182">
    <property type="entry name" value="Pyrrolidone carboxyl peptidase (pyroglutamate aminopeptidase)"/>
    <property type="match status" value="1"/>
</dbReference>
<dbReference type="AlphaFoldDB" id="A0A5C6B031"/>
<name>A0A5C6B031_9BACT</name>
<dbReference type="PRINTS" id="PR00706">
    <property type="entry name" value="PYROGLUPTASE"/>
</dbReference>
<proteinExistence type="inferred from homology"/>
<evidence type="ECO:0000256" key="4">
    <source>
        <dbReference type="ARBA" id="ARBA00022670"/>
    </source>
</evidence>
<dbReference type="OrthoDB" id="9779738at2"/>
<keyword evidence="10" id="KW-1185">Reference proteome</keyword>
<dbReference type="InterPro" id="IPR016125">
    <property type="entry name" value="Peptidase_C15-like"/>
</dbReference>
<keyword evidence="3" id="KW-0963">Cytoplasm</keyword>
<evidence type="ECO:0000256" key="2">
    <source>
        <dbReference type="ARBA" id="ARBA00019191"/>
    </source>
</evidence>
<evidence type="ECO:0000256" key="7">
    <source>
        <dbReference type="ARBA" id="ARBA00030836"/>
    </source>
</evidence>